<keyword evidence="1" id="KW-1133">Transmembrane helix</keyword>
<feature type="transmembrane region" description="Helical" evidence="1">
    <location>
        <begin position="132"/>
        <end position="151"/>
    </location>
</feature>
<dbReference type="EMBL" id="CP106877">
    <property type="protein sequence ID" value="WAA12461.1"/>
    <property type="molecule type" value="Genomic_DNA"/>
</dbReference>
<dbReference type="PANTHER" id="PTHR41309:SF2">
    <property type="entry name" value="MEMBRANE PROTEIN"/>
    <property type="match status" value="1"/>
</dbReference>
<dbReference type="InterPro" id="IPR025699">
    <property type="entry name" value="ABC2_memb-like"/>
</dbReference>
<name>A0A9E8M0R2_9BACI</name>
<dbReference type="AlphaFoldDB" id="A0A9E8M0R2"/>
<dbReference type="RefSeq" id="WP_275420596.1">
    <property type="nucleotide sequence ID" value="NZ_CP106877.1"/>
</dbReference>
<feature type="transmembrane region" description="Helical" evidence="1">
    <location>
        <begin position="76"/>
        <end position="97"/>
    </location>
</feature>
<keyword evidence="1" id="KW-0472">Membrane</keyword>
<keyword evidence="3" id="KW-1185">Reference proteome</keyword>
<reference evidence="2" key="1">
    <citation type="submission" date="2022-09" db="EMBL/GenBank/DDBJ databases">
        <title>Complete Genomes of Fervidibacillus albus and Fervidibacillus halotolerans isolated from tidal flat sediments.</title>
        <authorList>
            <person name="Kwon K.K."/>
            <person name="Yang S.-H."/>
            <person name="Park M.J."/>
            <person name="Oh H.-M."/>
        </authorList>
    </citation>
    <scope>NUCLEOTIDE SEQUENCE</scope>
    <source>
        <strain evidence="2">MEBiC13594</strain>
    </source>
</reference>
<accession>A0A9E8M0R2</accession>
<keyword evidence="1" id="KW-0812">Transmembrane</keyword>
<organism evidence="2 3">
    <name type="scientific">Fervidibacillus halotolerans</name>
    <dbReference type="NCBI Taxonomy" id="2980027"/>
    <lineage>
        <taxon>Bacteria</taxon>
        <taxon>Bacillati</taxon>
        <taxon>Bacillota</taxon>
        <taxon>Bacilli</taxon>
        <taxon>Bacillales</taxon>
        <taxon>Bacillaceae</taxon>
        <taxon>Fervidibacillus</taxon>
    </lineage>
</organism>
<protein>
    <submittedName>
        <fullName evidence="2">ABC-2 transporter permease</fullName>
    </submittedName>
</protein>
<sequence length="201" mass="23412">MLDLIRKDMILQKKTLPFMLLFLFIYLFVNVSTSWVAIVFCIVIIMNAFETDETSSANLLLNSLPYTRKEIVSSKYIGALFFIFLTLLPIFIGNWMIHGEIMHWKVLLFITSIVMGFISFAFPFSYLFKSKYLLIGSGAVFVIYMVTLRFIPDLNDRVREVVQTVLSLDNSLFYFTIILSVALLYVLSWILSIRIYSRKVF</sequence>
<dbReference type="Proteomes" id="UP001164726">
    <property type="component" value="Chromosome"/>
</dbReference>
<dbReference type="Pfam" id="PF13346">
    <property type="entry name" value="ABC2_membrane_5"/>
    <property type="match status" value="1"/>
</dbReference>
<evidence type="ECO:0000313" key="3">
    <source>
        <dbReference type="Proteomes" id="UP001164726"/>
    </source>
</evidence>
<dbReference type="KEGG" id="fhl:OE105_13175"/>
<feature type="transmembrane region" description="Helical" evidence="1">
    <location>
        <begin position="20"/>
        <end position="49"/>
    </location>
</feature>
<dbReference type="PANTHER" id="PTHR41309">
    <property type="entry name" value="MEMBRANE PROTEIN-RELATED"/>
    <property type="match status" value="1"/>
</dbReference>
<feature type="transmembrane region" description="Helical" evidence="1">
    <location>
        <begin position="106"/>
        <end position="126"/>
    </location>
</feature>
<feature type="transmembrane region" description="Helical" evidence="1">
    <location>
        <begin position="172"/>
        <end position="196"/>
    </location>
</feature>
<evidence type="ECO:0000256" key="1">
    <source>
        <dbReference type="SAM" id="Phobius"/>
    </source>
</evidence>
<evidence type="ECO:0000313" key="2">
    <source>
        <dbReference type="EMBL" id="WAA12461.1"/>
    </source>
</evidence>
<proteinExistence type="predicted"/>
<gene>
    <name evidence="2" type="ORF">OE105_13175</name>
</gene>